<dbReference type="GeneID" id="111254527"/>
<dbReference type="EnsemblMetazoa" id="XM_022815462">
    <property type="protein sequence ID" value="XP_022671197"/>
    <property type="gene ID" value="LOC111254527"/>
</dbReference>
<feature type="domain" description="Peptidase M1 leukotriene A4 hydrolase/aminopeptidase C-terminal" evidence="12">
    <location>
        <begin position="563"/>
        <end position="707"/>
    </location>
</feature>
<evidence type="ECO:0000256" key="8">
    <source>
        <dbReference type="ARBA" id="ARBA00022833"/>
    </source>
</evidence>
<evidence type="ECO:0000256" key="6">
    <source>
        <dbReference type="ARBA" id="ARBA00022723"/>
    </source>
</evidence>
<dbReference type="GO" id="GO:0043171">
    <property type="term" value="P:peptide catabolic process"/>
    <property type="evidence" value="ECO:0007669"/>
    <property type="project" value="TreeGrafter"/>
</dbReference>
<evidence type="ECO:0000256" key="1">
    <source>
        <dbReference type="ARBA" id="ARBA00004496"/>
    </source>
</evidence>
<feature type="binding site" evidence="11">
    <location>
        <position position="419"/>
    </location>
    <ligand>
        <name>Zn(2+)</name>
        <dbReference type="ChEBI" id="CHEBI:29105"/>
        <note>catalytic</note>
    </ligand>
</feature>
<dbReference type="InterPro" id="IPR038502">
    <property type="entry name" value="M1_LTA-4_hydro/amino_C_sf"/>
</dbReference>
<dbReference type="FunFam" id="3.30.2010.30:FF:000001">
    <property type="entry name" value="Leukotriene A(4) hydrolase"/>
    <property type="match status" value="1"/>
</dbReference>
<evidence type="ECO:0000256" key="4">
    <source>
        <dbReference type="ARBA" id="ARBA00022490"/>
    </source>
</evidence>
<evidence type="ECO:0000259" key="12">
    <source>
        <dbReference type="SMART" id="SM01263"/>
    </source>
</evidence>
<dbReference type="GO" id="GO:0005829">
    <property type="term" value="C:cytosol"/>
    <property type="evidence" value="ECO:0007669"/>
    <property type="project" value="TreeGrafter"/>
</dbReference>
<comment type="subcellular location">
    <subcellularLocation>
        <location evidence="2">Cell membrane</location>
        <topology evidence="2">Lipid-anchor</topology>
        <topology evidence="2">GPI-anchor</topology>
    </subcellularLocation>
    <subcellularLocation>
        <location evidence="1">Cytoplasm</location>
    </subcellularLocation>
</comment>
<evidence type="ECO:0000256" key="11">
    <source>
        <dbReference type="PIRSR" id="PIRSR634015-3"/>
    </source>
</evidence>
<dbReference type="InterPro" id="IPR042097">
    <property type="entry name" value="Aminopeptidase_N-like_N_sf"/>
</dbReference>
<dbReference type="Gene3D" id="2.60.40.1730">
    <property type="entry name" value="tricorn interacting facor f3 domain"/>
    <property type="match status" value="1"/>
</dbReference>
<dbReference type="PANTHER" id="PTHR45726:SF3">
    <property type="entry name" value="LEUKOTRIENE A-4 HYDROLASE"/>
    <property type="match status" value="1"/>
</dbReference>
<accession>A0A7M7KVG1</accession>
<keyword evidence="6 11" id="KW-0479">Metal-binding</keyword>
<evidence type="ECO:0000256" key="3">
    <source>
        <dbReference type="ARBA" id="ARBA00010136"/>
    </source>
</evidence>
<proteinExistence type="inferred from homology"/>
<feature type="active site" description="Proton donor" evidence="10">
    <location>
        <position position="484"/>
    </location>
</feature>
<dbReference type="InterPro" id="IPR027268">
    <property type="entry name" value="Peptidase_M4/M1_CTD_sf"/>
</dbReference>
<dbReference type="CDD" id="cd09599">
    <property type="entry name" value="M1_LTA4H"/>
    <property type="match status" value="1"/>
</dbReference>
<dbReference type="Pfam" id="PF09127">
    <property type="entry name" value="Leuk-A4-hydro_C"/>
    <property type="match status" value="1"/>
</dbReference>
<dbReference type="GO" id="GO:0004177">
    <property type="term" value="F:aminopeptidase activity"/>
    <property type="evidence" value="ECO:0007669"/>
    <property type="project" value="TreeGrafter"/>
</dbReference>
<dbReference type="InParanoid" id="A0A7M7KVG1"/>
<keyword evidence="14" id="KW-1185">Reference proteome</keyword>
<comment type="similarity">
    <text evidence="3">Belongs to the peptidase M1 family.</text>
</comment>
<dbReference type="OrthoDB" id="79562at2759"/>
<feature type="active site" description="Proton acceptor" evidence="10">
    <location>
        <position position="397"/>
    </location>
</feature>
<dbReference type="FunCoup" id="A0A7M7KVG1">
    <property type="interactions" value="1301"/>
</dbReference>
<dbReference type="InterPro" id="IPR014782">
    <property type="entry name" value="Peptidase_M1_dom"/>
</dbReference>
<dbReference type="KEGG" id="vde:111254527"/>
<dbReference type="GO" id="GO:0008270">
    <property type="term" value="F:zinc ion binding"/>
    <property type="evidence" value="ECO:0007669"/>
    <property type="project" value="InterPro"/>
</dbReference>
<dbReference type="InterPro" id="IPR016024">
    <property type="entry name" value="ARM-type_fold"/>
</dbReference>
<dbReference type="Pfam" id="PF01433">
    <property type="entry name" value="Peptidase_M1"/>
    <property type="match status" value="1"/>
</dbReference>
<name>A0A7M7KVG1_VARDE</name>
<dbReference type="InterPro" id="IPR034015">
    <property type="entry name" value="M1_LTA4H"/>
</dbReference>
<keyword evidence="7" id="KW-0378">Hydrolase</keyword>
<dbReference type="SMART" id="SM01263">
    <property type="entry name" value="Leuk-A4-hydro_C"/>
    <property type="match status" value="1"/>
</dbReference>
<dbReference type="AlphaFoldDB" id="A0A7M7KVG1"/>
<keyword evidence="5" id="KW-0645">Protease</keyword>
<evidence type="ECO:0000313" key="13">
    <source>
        <dbReference type="EnsemblMetazoa" id="XP_022671197"/>
    </source>
</evidence>
<sequence>MMLASSAAGIVAHRLVAQKSRRWICRSTSQPFTTTLFSVKRYYQPGKNKNNSSLVRGISGNRIHGGRGNSFTKNTIWCITRTADLKIAVNFFPISAISRRTMAWLSSQDPNSFSRPEEAVVKSFHWDVVVDFDAKVLRGHVDFDVSRTKPDAEFIHLDSSEDLKIKEALCIDSGKKLDMDRSVTDPKFGVCTRVRLPPNGEQAKIRVLYETSSTSSALQWMTKDQTAGKRQPYVYSHSEAIHSRALLPCQDSPNVKANFTVRIQVPQEMVPLVSAVKTGEQPGPDGSKVVLFEQKIPIPIYLLALAVGDLESRTISPRTDMWSEKEYVDRAAVDFADTEEMIKTAEDLLGPYVWGRYDILVLPPSFPFGGMENPCLTFMTPTTLAGDKSLADVVAHEISHSWTGNLVTNKNFEHFWLNEGFTMYVERKILGRMFGESRRQFCAQEGLRQLQYTINTMGADNALTKLVVDLKGVHPDDSFSTVPYEKGHTLLYYLETLLGADSLDAFLKAYVERFKYKSIVTDDWKSFLYEFFANKKDILDKVDWNAWLYSPGMPPVIPEYKSCLGIPAHALCQKWLQASDNEVTSFTKEEFVTLNNIQKQEFFAKLLEMKPLSVEKVAHLSSLYEMDKIINSEVRFRWLRLGLLARWEGIIEPVHCFLAVVGRMKFVGPLFQDLSDWPEKRQFANDLFDKLKPGMMYVTRHKVEKILHPNA</sequence>
<protein>
    <recommendedName>
        <fullName evidence="12">Peptidase M1 leukotriene A4 hydrolase/aminopeptidase C-terminal domain-containing protein</fullName>
    </recommendedName>
</protein>
<dbReference type="PRINTS" id="PR00756">
    <property type="entry name" value="ALADIPTASE"/>
</dbReference>
<dbReference type="RefSeq" id="XP_022671197.1">
    <property type="nucleotide sequence ID" value="XM_022815462.1"/>
</dbReference>
<feature type="binding site" evidence="11">
    <location>
        <position position="400"/>
    </location>
    <ligand>
        <name>Zn(2+)</name>
        <dbReference type="ChEBI" id="CHEBI:29105"/>
        <note>catalytic</note>
    </ligand>
</feature>
<evidence type="ECO:0000256" key="7">
    <source>
        <dbReference type="ARBA" id="ARBA00022801"/>
    </source>
</evidence>
<dbReference type="InterPro" id="IPR049980">
    <property type="entry name" value="LTA4H_cat"/>
</dbReference>
<dbReference type="Proteomes" id="UP000594260">
    <property type="component" value="Unplaced"/>
</dbReference>
<dbReference type="InterPro" id="IPR001930">
    <property type="entry name" value="Peptidase_M1"/>
</dbReference>
<keyword evidence="4" id="KW-0963">Cytoplasm</keyword>
<dbReference type="Gene3D" id="1.10.390.10">
    <property type="entry name" value="Neutral Protease Domain 2"/>
    <property type="match status" value="1"/>
</dbReference>
<organism evidence="13 14">
    <name type="scientific">Varroa destructor</name>
    <name type="common">Honeybee mite</name>
    <dbReference type="NCBI Taxonomy" id="109461"/>
    <lineage>
        <taxon>Eukaryota</taxon>
        <taxon>Metazoa</taxon>
        <taxon>Ecdysozoa</taxon>
        <taxon>Arthropoda</taxon>
        <taxon>Chelicerata</taxon>
        <taxon>Arachnida</taxon>
        <taxon>Acari</taxon>
        <taxon>Parasitiformes</taxon>
        <taxon>Mesostigmata</taxon>
        <taxon>Gamasina</taxon>
        <taxon>Dermanyssoidea</taxon>
        <taxon>Varroidae</taxon>
        <taxon>Varroa</taxon>
    </lineage>
</organism>
<dbReference type="GO" id="GO:0004301">
    <property type="term" value="F:epoxide hydrolase activity"/>
    <property type="evidence" value="ECO:0007669"/>
    <property type="project" value="TreeGrafter"/>
</dbReference>
<dbReference type="SUPFAM" id="SSF63737">
    <property type="entry name" value="Leukotriene A4 hydrolase N-terminal domain"/>
    <property type="match status" value="1"/>
</dbReference>
<reference evidence="13" key="1">
    <citation type="submission" date="2021-01" db="UniProtKB">
        <authorList>
            <consortium name="EnsemblMetazoa"/>
        </authorList>
    </citation>
    <scope>IDENTIFICATION</scope>
</reference>
<dbReference type="SUPFAM" id="SSF48371">
    <property type="entry name" value="ARM repeat"/>
    <property type="match status" value="1"/>
</dbReference>
<evidence type="ECO:0000256" key="10">
    <source>
        <dbReference type="PIRSR" id="PIRSR634015-1"/>
    </source>
</evidence>
<dbReference type="GO" id="GO:0006508">
    <property type="term" value="P:proteolysis"/>
    <property type="evidence" value="ECO:0007669"/>
    <property type="project" value="UniProtKB-KW"/>
</dbReference>
<dbReference type="OMA" id="CTALQWM"/>
<keyword evidence="8 11" id="KW-0862">Zinc</keyword>
<dbReference type="PANTHER" id="PTHR45726">
    <property type="entry name" value="LEUKOTRIENE A-4 HYDROLASE"/>
    <property type="match status" value="1"/>
</dbReference>
<dbReference type="InterPro" id="IPR045357">
    <property type="entry name" value="Aminopeptidase_N-like_N"/>
</dbReference>
<evidence type="ECO:0000256" key="9">
    <source>
        <dbReference type="ARBA" id="ARBA00023049"/>
    </source>
</evidence>
<dbReference type="InterPro" id="IPR015211">
    <property type="entry name" value="Peptidase_M1_C"/>
</dbReference>
<dbReference type="GO" id="GO:0008237">
    <property type="term" value="F:metallopeptidase activity"/>
    <property type="evidence" value="ECO:0007669"/>
    <property type="project" value="UniProtKB-KW"/>
</dbReference>
<dbReference type="Gene3D" id="3.30.2010.30">
    <property type="match status" value="1"/>
</dbReference>
<dbReference type="GO" id="GO:0005886">
    <property type="term" value="C:plasma membrane"/>
    <property type="evidence" value="ECO:0007669"/>
    <property type="project" value="UniProtKB-SubCell"/>
</dbReference>
<comment type="cofactor">
    <cofactor evidence="11">
        <name>Zn(2+)</name>
        <dbReference type="ChEBI" id="CHEBI:29105"/>
    </cofactor>
    <text evidence="11">Binds 1 zinc ion per subunit.</text>
</comment>
<evidence type="ECO:0000256" key="2">
    <source>
        <dbReference type="ARBA" id="ARBA00004609"/>
    </source>
</evidence>
<dbReference type="Gene3D" id="1.25.40.320">
    <property type="entry name" value="Peptidase M1, leukotriene A4 hydrolase/aminopeptidase C-terminal domain"/>
    <property type="match status" value="1"/>
</dbReference>
<feature type="binding site" evidence="11">
    <location>
        <position position="396"/>
    </location>
    <ligand>
        <name>Zn(2+)</name>
        <dbReference type="ChEBI" id="CHEBI:29105"/>
        <note>catalytic</note>
    </ligand>
</feature>
<evidence type="ECO:0000313" key="14">
    <source>
        <dbReference type="Proteomes" id="UP000594260"/>
    </source>
</evidence>
<dbReference type="Pfam" id="PF17900">
    <property type="entry name" value="Peptidase_M1_N"/>
    <property type="match status" value="1"/>
</dbReference>
<evidence type="ECO:0000256" key="5">
    <source>
        <dbReference type="ARBA" id="ARBA00022670"/>
    </source>
</evidence>
<keyword evidence="9" id="KW-0482">Metalloprotease</keyword>
<dbReference type="SUPFAM" id="SSF55486">
    <property type="entry name" value="Metalloproteases ('zincins'), catalytic domain"/>
    <property type="match status" value="1"/>
</dbReference>
<dbReference type="FunFam" id="1.10.390.10:FF:000003">
    <property type="entry name" value="Leukotriene A(4) hydrolase"/>
    <property type="match status" value="1"/>
</dbReference>